<accession>Q65T18</accession>
<dbReference type="KEGG" id="msu:MS1285"/>
<keyword evidence="1" id="KW-1133">Transmembrane helix</keyword>
<name>Q65T18_MANSM</name>
<keyword evidence="1" id="KW-0472">Membrane</keyword>
<evidence type="ECO:0000256" key="1">
    <source>
        <dbReference type="SAM" id="Phobius"/>
    </source>
</evidence>
<dbReference type="Proteomes" id="UP000000607">
    <property type="component" value="Chromosome"/>
</dbReference>
<feature type="transmembrane region" description="Helical" evidence="1">
    <location>
        <begin position="12"/>
        <end position="32"/>
    </location>
</feature>
<dbReference type="HOGENOM" id="CLU_3382602_0_0_6"/>
<reference evidence="2 3" key="1">
    <citation type="journal article" date="2004" name="Nat. Biotechnol.">
        <title>The genome sequence of the capnophilic rumen bacterium Mannheimia succiniciproducens.</title>
        <authorList>
            <person name="Hong S.H."/>
            <person name="Kim J.S."/>
            <person name="Lee S.Y."/>
            <person name="In Y.H."/>
            <person name="Choi S.S."/>
            <person name="Rih J.-K."/>
            <person name="Kim C.H."/>
            <person name="Jeong H."/>
            <person name="Hur C.G."/>
            <person name="Kim J.J."/>
        </authorList>
    </citation>
    <scope>NUCLEOTIDE SEQUENCE [LARGE SCALE GENOMIC DNA]</scope>
    <source>
        <strain evidence="3">KCTC 0769BP / MBEL55E</strain>
    </source>
</reference>
<keyword evidence="3" id="KW-1185">Reference proteome</keyword>
<evidence type="ECO:0000313" key="3">
    <source>
        <dbReference type="Proteomes" id="UP000000607"/>
    </source>
</evidence>
<dbReference type="AlphaFoldDB" id="Q65T18"/>
<keyword evidence="1" id="KW-0812">Transmembrane</keyword>
<sequence>MVKSKSALNSQFFDRTFIEIVYFMAGILLIFYV</sequence>
<protein>
    <submittedName>
        <fullName evidence="2">Uncharacterized protein</fullName>
    </submittedName>
</protein>
<dbReference type="EMBL" id="AE016827">
    <property type="protein sequence ID" value="AAU37892.1"/>
    <property type="molecule type" value="Genomic_DNA"/>
</dbReference>
<evidence type="ECO:0000313" key="2">
    <source>
        <dbReference type="EMBL" id="AAU37892.1"/>
    </source>
</evidence>
<proteinExistence type="predicted"/>
<gene>
    <name evidence="2" type="ordered locus">MS1285</name>
</gene>
<organism evidence="2 3">
    <name type="scientific">Mannheimia succiniciproducens (strain KCTC 0769BP / MBEL55E)</name>
    <dbReference type="NCBI Taxonomy" id="221988"/>
    <lineage>
        <taxon>Bacteria</taxon>
        <taxon>Pseudomonadati</taxon>
        <taxon>Pseudomonadota</taxon>
        <taxon>Gammaproteobacteria</taxon>
        <taxon>Pasteurellales</taxon>
        <taxon>Pasteurellaceae</taxon>
        <taxon>Basfia</taxon>
    </lineage>
</organism>